<name>A0A514CIQ2_9BACT</name>
<organism evidence="1 2">
    <name type="scientific">Echinicola soli</name>
    <dbReference type="NCBI Taxonomy" id="2591634"/>
    <lineage>
        <taxon>Bacteria</taxon>
        <taxon>Pseudomonadati</taxon>
        <taxon>Bacteroidota</taxon>
        <taxon>Cytophagia</taxon>
        <taxon>Cytophagales</taxon>
        <taxon>Cyclobacteriaceae</taxon>
        <taxon>Echinicola</taxon>
    </lineage>
</organism>
<evidence type="ECO:0000313" key="1">
    <source>
        <dbReference type="EMBL" id="QDH79702.1"/>
    </source>
</evidence>
<reference evidence="1 2" key="1">
    <citation type="submission" date="2019-06" db="EMBL/GenBank/DDBJ databases">
        <title>Echinicola alkalisoli sp. nov. isolated from saline soil.</title>
        <authorList>
            <person name="Sun J.-Q."/>
            <person name="Xu L."/>
        </authorList>
    </citation>
    <scope>NUCLEOTIDE SEQUENCE [LARGE SCALE GENOMIC DNA]</scope>
    <source>
        <strain evidence="1 2">LN3S3</strain>
    </source>
</reference>
<dbReference type="Pfam" id="PF12771">
    <property type="entry name" value="SusD-like_2"/>
    <property type="match status" value="1"/>
</dbReference>
<dbReference type="EMBL" id="CP041253">
    <property type="protein sequence ID" value="QDH79702.1"/>
    <property type="molecule type" value="Genomic_DNA"/>
</dbReference>
<protein>
    <submittedName>
        <fullName evidence="1">SusD/RagB family nutrient-binding outer membrane lipoprotein</fullName>
    </submittedName>
</protein>
<keyword evidence="1" id="KW-0449">Lipoprotein</keyword>
<gene>
    <name evidence="1" type="ORF">FKX85_11915</name>
</gene>
<sequence>MKNLFEMKKLYNTYISLFLVVLFSCENTPFDELNNDPTALTEVDLNLMLPEVLSSSMFNEGGGGPRAIGIIMQQFIGLDAQQIDYTQYILGTDLLNNYWRGGLYAGVLRSCDVMIKQAQQEDAPFYEAVGKVVMANQYGISTSYFGSMPFTEALQGAEVFQPKYDTQEAVYMGVIQMLDEAITILSGEPIGYAGGDLIYDGNVKRWLKTAKALKARFLMHQTKRNSSNYSAALTELGGAYTSIEEQSDFQFETAQISNYSLAKFGIERPSTLGIDSRFAEMMKGDPRRPFYMFQDGDGVWQYFGSDANLPYSKSDAKIPMISFAEVKFMEAEALLETGADPAMALKEAIVASFDQCGADGGEAYADAVITEGIDKETIIVEAYKAYYGTAFHETWVNYRRTGFPVLEANPNGSNGFNPSGVVPKRFLYPDSEFQTNMENVTAAQKAQDGALLDVALWAFE</sequence>
<dbReference type="OrthoDB" id="973072at2"/>
<dbReference type="AlphaFoldDB" id="A0A514CIQ2"/>
<accession>A0A514CIQ2</accession>
<proteinExistence type="predicted"/>
<dbReference type="KEGG" id="echi:FKX85_11915"/>
<dbReference type="SUPFAM" id="SSF48452">
    <property type="entry name" value="TPR-like"/>
    <property type="match status" value="1"/>
</dbReference>
<dbReference type="InterPro" id="IPR011990">
    <property type="entry name" value="TPR-like_helical_dom_sf"/>
</dbReference>
<dbReference type="InterPro" id="IPR041662">
    <property type="entry name" value="SusD-like_2"/>
</dbReference>
<dbReference type="Gene3D" id="1.25.40.390">
    <property type="match status" value="1"/>
</dbReference>
<evidence type="ECO:0000313" key="2">
    <source>
        <dbReference type="Proteomes" id="UP000316614"/>
    </source>
</evidence>
<keyword evidence="2" id="KW-1185">Reference proteome</keyword>
<dbReference type="PROSITE" id="PS51257">
    <property type="entry name" value="PROKAR_LIPOPROTEIN"/>
    <property type="match status" value="1"/>
</dbReference>
<dbReference type="Proteomes" id="UP000316614">
    <property type="component" value="Chromosome"/>
</dbReference>